<dbReference type="InterPro" id="IPR005618">
    <property type="entry name" value="OMPW"/>
</dbReference>
<proteinExistence type="predicted"/>
<dbReference type="SUPFAM" id="SSF56925">
    <property type="entry name" value="OMPA-like"/>
    <property type="match status" value="1"/>
</dbReference>
<organism evidence="3 4">
    <name type="scientific">Rugosibacter aromaticivorans</name>
    <dbReference type="NCBI Taxonomy" id="1565605"/>
    <lineage>
        <taxon>Bacteria</taxon>
        <taxon>Pseudomonadati</taxon>
        <taxon>Pseudomonadota</taxon>
        <taxon>Betaproteobacteria</taxon>
        <taxon>Nitrosomonadales</taxon>
        <taxon>Sterolibacteriaceae</taxon>
        <taxon>Rugosibacter</taxon>
    </lineage>
</organism>
<feature type="signal peptide" evidence="2">
    <location>
        <begin position="1"/>
        <end position="25"/>
    </location>
</feature>
<feature type="chain" id="PRO_5002178670" evidence="2">
    <location>
        <begin position="26"/>
        <end position="212"/>
    </location>
</feature>
<dbReference type="Gene3D" id="2.40.160.20">
    <property type="match status" value="1"/>
</dbReference>
<name>A0A0C5JA77_9PROT</name>
<dbReference type="HOGENOM" id="CLU_042505_0_1_4"/>
<sequence>MKKLFGLGVLVAAALGSTSATPALAEEGRFMVRVRAVSLEPANDSDAIPALGVPADAIHVNDRVIPEVDFTYFLTKNIAAELVLTYPQKHDVTLAGTKIGTFKHLPPTLTLQYHFQPDAQFRPYVGAGVNYTRITSVNLAVPGVGALDLENDSFGGALQAGFDVKLNQNWYFNVDVKKVWISSDVKLKATGAKVSSVGVDPILLGVGLGYRF</sequence>
<dbReference type="InterPro" id="IPR011250">
    <property type="entry name" value="OMP/PagP_B-barrel"/>
</dbReference>
<dbReference type="AlphaFoldDB" id="A0A0C5JA77"/>
<dbReference type="GO" id="GO:0055085">
    <property type="term" value="P:transmembrane transport"/>
    <property type="evidence" value="ECO:0007669"/>
    <property type="project" value="TreeGrafter"/>
</dbReference>
<comment type="subcellular location">
    <subcellularLocation>
        <location evidence="1">Cell outer membrane</location>
    </subcellularLocation>
</comment>
<dbReference type="PANTHER" id="PTHR36920:SF1">
    <property type="entry name" value="OUTER MEMBRANE PROTEIN W"/>
    <property type="match status" value="1"/>
</dbReference>
<keyword evidence="2" id="KW-0732">Signal</keyword>
<keyword evidence="4" id="KW-1185">Reference proteome</keyword>
<dbReference type="Proteomes" id="UP000061603">
    <property type="component" value="Chromosome"/>
</dbReference>
<dbReference type="EMBL" id="CP010554">
    <property type="protein sequence ID" value="AJP48638.1"/>
    <property type="molecule type" value="Genomic_DNA"/>
</dbReference>
<dbReference type="GO" id="GO:0009279">
    <property type="term" value="C:cell outer membrane"/>
    <property type="evidence" value="ECO:0007669"/>
    <property type="project" value="UniProtKB-SubCell"/>
</dbReference>
<dbReference type="Pfam" id="PF03922">
    <property type="entry name" value="OmpW"/>
    <property type="match status" value="1"/>
</dbReference>
<evidence type="ECO:0000313" key="3">
    <source>
        <dbReference type="EMBL" id="AJP48638.1"/>
    </source>
</evidence>
<evidence type="ECO:0000256" key="1">
    <source>
        <dbReference type="ARBA" id="ARBA00004442"/>
    </source>
</evidence>
<evidence type="ECO:0000256" key="2">
    <source>
        <dbReference type="SAM" id="SignalP"/>
    </source>
</evidence>
<accession>A0A0C5JA77</accession>
<dbReference type="PATRIC" id="fig|1565605.3.peg.2069"/>
<evidence type="ECO:0000313" key="4">
    <source>
        <dbReference type="Proteomes" id="UP000061603"/>
    </source>
</evidence>
<dbReference type="STRING" id="1565605.PG1C_09720"/>
<reference evidence="3 4" key="1">
    <citation type="journal article" date="2015" name="Genome Announc.">
        <title>Complete Genome Sequence of a Novel Bacterium within the Family Rhodocyclaceae That Degrades Polycyclic Aromatic Hydrocarbons.</title>
        <authorList>
            <person name="Singleton D.R."/>
            <person name="Dickey A.N."/>
            <person name="Scholl E.H."/>
            <person name="Wright F.A."/>
            <person name="Aitken M.D."/>
        </authorList>
    </citation>
    <scope>NUCLEOTIDE SEQUENCE [LARGE SCALE GENOMIC DNA]</scope>
    <source>
        <strain evidence="4">PG1-Ca6</strain>
    </source>
</reference>
<dbReference type="RefSeq" id="WP_202634633.1">
    <property type="nucleotide sequence ID" value="NZ_CP010554.1"/>
</dbReference>
<gene>
    <name evidence="3" type="ORF">PG1C_09720</name>
</gene>
<protein>
    <submittedName>
        <fullName evidence="3">Membrane protein</fullName>
    </submittedName>
</protein>
<dbReference type="PANTHER" id="PTHR36920">
    <property type="match status" value="1"/>
</dbReference>
<dbReference type="KEGG" id="rbu:PG1C_09720"/>